<dbReference type="InterPro" id="IPR027417">
    <property type="entry name" value="P-loop_NTPase"/>
</dbReference>
<dbReference type="Gene3D" id="3.40.50.300">
    <property type="entry name" value="P-loop containing nucleotide triphosphate hydrolases"/>
    <property type="match status" value="1"/>
</dbReference>
<protein>
    <recommendedName>
        <fullName evidence="1">Schlafen group 3-like DNA/RNA helicase domain-containing protein</fullName>
    </recommendedName>
</protein>
<evidence type="ECO:0000313" key="3">
    <source>
        <dbReference type="Proteomes" id="UP000050973"/>
    </source>
</evidence>
<evidence type="ECO:0000313" key="2">
    <source>
        <dbReference type="EMBL" id="KRM16998.1"/>
    </source>
</evidence>
<dbReference type="Pfam" id="PF09848">
    <property type="entry name" value="SLFN-g3_helicase"/>
    <property type="match status" value="1"/>
</dbReference>
<organism evidence="2 3">
    <name type="scientific">Limosilactobacillus oris DSM 4864</name>
    <dbReference type="NCBI Taxonomy" id="1423779"/>
    <lineage>
        <taxon>Bacteria</taxon>
        <taxon>Bacillati</taxon>
        <taxon>Bacillota</taxon>
        <taxon>Bacilli</taxon>
        <taxon>Lactobacillales</taxon>
        <taxon>Lactobacillaceae</taxon>
        <taxon>Limosilactobacillus</taxon>
    </lineage>
</organism>
<dbReference type="EMBL" id="AZGE01000001">
    <property type="protein sequence ID" value="KRM16998.1"/>
    <property type="molecule type" value="Genomic_DNA"/>
</dbReference>
<dbReference type="InterPro" id="IPR018647">
    <property type="entry name" value="SLFN_3-like_DNA/RNA_helicase"/>
</dbReference>
<sequence length="429" mass="49423">MRNKDVNGGVVVTMGETTNAAVEKLSPLKKLTPEQEKLVEDILAFAGQHITGAFPAVYTIYGDAGTGKSVVLSQLFARLQRAARHNHASPFYGTTNYFLVNHPEILKVYREIAGTRPELFKKDFARPTSLINQLDKRGQTIDVAVIDEAHLLLSKADHYNNFYHDNQLVEIIKRAKVVVLVFDQYQVLRMKSLWTPERLRAITDQYPHREYQLQRMFRMTASPELVQWFNHFTSDYRLEALPENARHHYDFRVYDDAEAMRQAIVRRNREVGLSRILSTSGYPSTLDGGKHYICEGRFKMPWDQYNYTVTPWAELPQTIDEVGSIYTCQGFDLNYTGIIIGPPISQVPGSRRLRVNLDKYTDSEAFKKRADLTDPTMITKLEKRMIMNSLNVLFKRGVYGTYIYAHNPLLRQTLRQLFAQAGLTIPQEY</sequence>
<reference evidence="2 3" key="1">
    <citation type="journal article" date="2015" name="Genome Announc.">
        <title>Expanding the biotechnology potential of lactobacilli through comparative genomics of 213 strains and associated genera.</title>
        <authorList>
            <person name="Sun Z."/>
            <person name="Harris H.M."/>
            <person name="McCann A."/>
            <person name="Guo C."/>
            <person name="Argimon S."/>
            <person name="Zhang W."/>
            <person name="Yang X."/>
            <person name="Jeffery I.B."/>
            <person name="Cooney J.C."/>
            <person name="Kagawa T.F."/>
            <person name="Liu W."/>
            <person name="Song Y."/>
            <person name="Salvetti E."/>
            <person name="Wrobel A."/>
            <person name="Rasinkangas P."/>
            <person name="Parkhill J."/>
            <person name="Rea M.C."/>
            <person name="O'Sullivan O."/>
            <person name="Ritari J."/>
            <person name="Douillard F.P."/>
            <person name="Paul Ross R."/>
            <person name="Yang R."/>
            <person name="Briner A.E."/>
            <person name="Felis G.E."/>
            <person name="de Vos W.M."/>
            <person name="Barrangou R."/>
            <person name="Klaenhammer T.R."/>
            <person name="Caufield P.W."/>
            <person name="Cui Y."/>
            <person name="Zhang H."/>
            <person name="O'Toole P.W."/>
        </authorList>
    </citation>
    <scope>NUCLEOTIDE SEQUENCE [LARGE SCALE GENOMIC DNA]</scope>
    <source>
        <strain evidence="2 3">DSM 4864</strain>
    </source>
</reference>
<gene>
    <name evidence="2" type="ORF">FC49_GL000159</name>
</gene>
<name>A0A0R1WPH4_9LACO</name>
<dbReference type="Proteomes" id="UP000050973">
    <property type="component" value="Unassembled WGS sequence"/>
</dbReference>
<comment type="caution">
    <text evidence="2">The sequence shown here is derived from an EMBL/GenBank/DDBJ whole genome shotgun (WGS) entry which is preliminary data.</text>
</comment>
<proteinExistence type="predicted"/>
<accession>A0A0R1WPH4</accession>
<evidence type="ECO:0000259" key="1">
    <source>
        <dbReference type="Pfam" id="PF09848"/>
    </source>
</evidence>
<dbReference type="SUPFAM" id="SSF52540">
    <property type="entry name" value="P-loop containing nucleoside triphosphate hydrolases"/>
    <property type="match status" value="1"/>
</dbReference>
<feature type="domain" description="Schlafen group 3-like DNA/RNA helicase" evidence="1">
    <location>
        <begin position="56"/>
        <end position="406"/>
    </location>
</feature>
<dbReference type="AlphaFoldDB" id="A0A0R1WPH4"/>
<dbReference type="PATRIC" id="fig|1423779.3.peg.162"/>